<feature type="region of interest" description="Disordered" evidence="1">
    <location>
        <begin position="450"/>
        <end position="488"/>
    </location>
</feature>
<evidence type="ECO:0000256" key="1">
    <source>
        <dbReference type="SAM" id="MobiDB-lite"/>
    </source>
</evidence>
<feature type="region of interest" description="Disordered" evidence="1">
    <location>
        <begin position="630"/>
        <end position="669"/>
    </location>
</feature>
<dbReference type="AlphaFoldDB" id="A0AA85J955"/>
<reference evidence="3" key="2">
    <citation type="submission" date="2023-11" db="UniProtKB">
        <authorList>
            <consortium name="WormBaseParasite"/>
        </authorList>
    </citation>
    <scope>IDENTIFICATION</scope>
</reference>
<feature type="compositionally biased region" description="Basic and acidic residues" evidence="1">
    <location>
        <begin position="467"/>
        <end position="480"/>
    </location>
</feature>
<feature type="compositionally biased region" description="Polar residues" evidence="1">
    <location>
        <begin position="346"/>
        <end position="372"/>
    </location>
</feature>
<organism evidence="2 3">
    <name type="scientific">Trichobilharzia regenti</name>
    <name type="common">Nasal bird schistosome</name>
    <dbReference type="NCBI Taxonomy" id="157069"/>
    <lineage>
        <taxon>Eukaryota</taxon>
        <taxon>Metazoa</taxon>
        <taxon>Spiralia</taxon>
        <taxon>Lophotrochozoa</taxon>
        <taxon>Platyhelminthes</taxon>
        <taxon>Trematoda</taxon>
        <taxon>Digenea</taxon>
        <taxon>Strigeidida</taxon>
        <taxon>Schistosomatoidea</taxon>
        <taxon>Schistosomatidae</taxon>
        <taxon>Trichobilharzia</taxon>
    </lineage>
</organism>
<feature type="compositionally biased region" description="Low complexity" evidence="1">
    <location>
        <begin position="74"/>
        <end position="85"/>
    </location>
</feature>
<feature type="compositionally biased region" description="Polar residues" evidence="1">
    <location>
        <begin position="450"/>
        <end position="466"/>
    </location>
</feature>
<evidence type="ECO:0000313" key="3">
    <source>
        <dbReference type="WBParaSite" id="TREG1_137350.1"/>
    </source>
</evidence>
<evidence type="ECO:0000313" key="2">
    <source>
        <dbReference type="Proteomes" id="UP000050795"/>
    </source>
</evidence>
<feature type="compositionally biased region" description="Polar residues" evidence="1">
    <location>
        <begin position="645"/>
        <end position="669"/>
    </location>
</feature>
<keyword evidence="2" id="KW-1185">Reference proteome</keyword>
<protein>
    <submittedName>
        <fullName evidence="3">Uncharacterized protein</fullName>
    </submittedName>
</protein>
<dbReference type="Proteomes" id="UP000050795">
    <property type="component" value="Unassembled WGS sequence"/>
</dbReference>
<dbReference type="WBParaSite" id="TREG1_137350.1">
    <property type="protein sequence ID" value="TREG1_137350.1"/>
    <property type="gene ID" value="TREG1_137350"/>
</dbReference>
<feature type="region of interest" description="Disordered" evidence="1">
    <location>
        <begin position="343"/>
        <end position="372"/>
    </location>
</feature>
<sequence>MSVTDLRGQPLAVRITSSSSQTDSILSSWNDLHCSESTNRSDHSPCMKQYISSNPIGQRLSQSVADFKHSPTQSHDNSSHSHSSHVNISKRNRNKSLSPNRLSKYCQDHNTFCGIKQSCSHSFGRHTCKFINYTEVKCQIDESSYYETTPGSHKHVKTHHTFDTSQMCIPRKKLKIRSCEFLDDIKPSLKIFRSNKSAAVHDGSEYSSSADTPDLTVKKHHAKLKGLLRKRYHLYNDSSLSTRKLVKLFKFRRKKEVYFGNSSKFELAKAVKTLSDVGQSLAEGSVGTIRYLEKPEDIDVIEQPSCSYETSVSSVHTGTEQHFDLKINYTYIGIEQHLKDVRDKNSQVTPIPSADYSDSGQWSMSQTTTGEDMNNSGQHILSDSESPLFDFVDKQQHLCETPLQNAVVSSIQPCDLGEIKLTPQLSKDPMPAQTILVMGSHSPVNFCVSGSSERSYANEQTGAKTKSGSDSHTEPNRASEDNVSEVTLESVSMGNTLLKESSMTPNTDLNGSNLSNHSYQIPSSNLKSFSTVSRENKDTLCISQLSESITTFSPQNSPFYLYSSQRKVEEYSENVNKTFTEGIDCGLSHLSTFKQNSSVSSAFQKDLTDNELSKSTQDSYPSEAEICRVGATSHSESKSKDLPTYDSSRQSLEKQLNSNNETSPQLSSSPGRYQAVLLFIVKYLLLCVQKI</sequence>
<accession>A0AA85J955</accession>
<proteinExistence type="predicted"/>
<feature type="region of interest" description="Disordered" evidence="1">
    <location>
        <begin position="67"/>
        <end position="100"/>
    </location>
</feature>
<reference evidence="2" key="1">
    <citation type="submission" date="2022-06" db="EMBL/GenBank/DDBJ databases">
        <authorList>
            <person name="Berger JAMES D."/>
            <person name="Berger JAMES D."/>
        </authorList>
    </citation>
    <scope>NUCLEOTIDE SEQUENCE [LARGE SCALE GENOMIC DNA]</scope>
</reference>
<name>A0AA85J955_TRIRE</name>